<keyword evidence="2" id="KW-1185">Reference proteome</keyword>
<gene>
    <name evidence="1" type="ORF">Fot_05817</name>
</gene>
<proteinExistence type="predicted"/>
<organism evidence="1 2">
    <name type="scientific">Forsythia ovata</name>
    <dbReference type="NCBI Taxonomy" id="205694"/>
    <lineage>
        <taxon>Eukaryota</taxon>
        <taxon>Viridiplantae</taxon>
        <taxon>Streptophyta</taxon>
        <taxon>Embryophyta</taxon>
        <taxon>Tracheophyta</taxon>
        <taxon>Spermatophyta</taxon>
        <taxon>Magnoliopsida</taxon>
        <taxon>eudicotyledons</taxon>
        <taxon>Gunneridae</taxon>
        <taxon>Pentapetalae</taxon>
        <taxon>asterids</taxon>
        <taxon>lamiids</taxon>
        <taxon>Lamiales</taxon>
        <taxon>Oleaceae</taxon>
        <taxon>Forsythieae</taxon>
        <taxon>Forsythia</taxon>
    </lineage>
</organism>
<evidence type="ECO:0000313" key="1">
    <source>
        <dbReference type="EMBL" id="KAL2552198.1"/>
    </source>
</evidence>
<evidence type="ECO:0000313" key="2">
    <source>
        <dbReference type="Proteomes" id="UP001604277"/>
    </source>
</evidence>
<dbReference type="EMBL" id="JBFOLJ010000002">
    <property type="protein sequence ID" value="KAL2552198.1"/>
    <property type="molecule type" value="Genomic_DNA"/>
</dbReference>
<reference evidence="2" key="1">
    <citation type="submission" date="2024-07" db="EMBL/GenBank/DDBJ databases">
        <title>Two chromosome-level genome assemblies of Korean endemic species Abeliophyllum distichum and Forsythia ovata (Oleaceae).</title>
        <authorList>
            <person name="Jang H."/>
        </authorList>
    </citation>
    <scope>NUCLEOTIDE SEQUENCE [LARGE SCALE GENOMIC DNA]</scope>
</reference>
<accession>A0ABD1WU71</accession>
<name>A0ABD1WU71_9LAMI</name>
<sequence>MKIDGLHSTIASAEDIDKWHSKNKILRLKLAISEDARTKAEYKISMAETIQKLSVKARKEAELKLKVCEDMGHAKLKELTEALTELSKAKESLAKLRISDYLDPKGSTETYES</sequence>
<comment type="caution">
    <text evidence="1">The sequence shown here is derived from an EMBL/GenBank/DDBJ whole genome shotgun (WGS) entry which is preliminary data.</text>
</comment>
<dbReference type="AlphaFoldDB" id="A0ABD1WU71"/>
<protein>
    <submittedName>
        <fullName evidence="1">Uncharacterized protein</fullName>
    </submittedName>
</protein>
<dbReference type="Proteomes" id="UP001604277">
    <property type="component" value="Unassembled WGS sequence"/>
</dbReference>